<evidence type="ECO:0000313" key="4">
    <source>
        <dbReference type="Proteomes" id="UP000323664"/>
    </source>
</evidence>
<dbReference type="PANTHER" id="PTHR30204">
    <property type="entry name" value="REDOX-CYCLING DRUG-SENSING TRANSCRIPTIONAL ACTIVATOR SOXR"/>
    <property type="match status" value="1"/>
</dbReference>
<evidence type="ECO:0000259" key="2">
    <source>
        <dbReference type="PROSITE" id="PS50937"/>
    </source>
</evidence>
<dbReference type="SUPFAM" id="SSF46955">
    <property type="entry name" value="Putative DNA-binding domain"/>
    <property type="match status" value="1"/>
</dbReference>
<dbReference type="Pfam" id="PF13411">
    <property type="entry name" value="MerR_1"/>
    <property type="match status" value="1"/>
</dbReference>
<dbReference type="InterPro" id="IPR000551">
    <property type="entry name" value="MerR-type_HTH_dom"/>
</dbReference>
<keyword evidence="1" id="KW-0238">DNA-binding</keyword>
<sequence length="125" mass="14801">MEFTIKQVAERTQLPASTLRFYDRAGLMPLLKKTEYGTRKYSEMDICWLELVRCLRDSGMPLENIKAFMLLCLEGSSTSEQRKEMLQQHRQNIMKQMEMLNCSLDVIDYKLEHYNEIGIFHIDTK</sequence>
<proteinExistence type="predicted"/>
<evidence type="ECO:0000313" key="3">
    <source>
        <dbReference type="EMBL" id="KAA8787231.1"/>
    </source>
</evidence>
<comment type="caution">
    <text evidence="3">The sequence shown here is derived from an EMBL/GenBank/DDBJ whole genome shotgun (WGS) entry which is preliminary data.</text>
</comment>
<dbReference type="PROSITE" id="PS50937">
    <property type="entry name" value="HTH_MERR_2"/>
    <property type="match status" value="1"/>
</dbReference>
<dbReference type="Proteomes" id="UP000323664">
    <property type="component" value="Unassembled WGS sequence"/>
</dbReference>
<gene>
    <name evidence="3" type="ORF">EC604_25700</name>
</gene>
<dbReference type="InterPro" id="IPR009061">
    <property type="entry name" value="DNA-bd_dom_put_sf"/>
</dbReference>
<dbReference type="CDD" id="cd01109">
    <property type="entry name" value="HTH_YyaN"/>
    <property type="match status" value="1"/>
</dbReference>
<dbReference type="InterPro" id="IPR047057">
    <property type="entry name" value="MerR_fam"/>
</dbReference>
<dbReference type="Gene3D" id="1.10.1660.10">
    <property type="match status" value="1"/>
</dbReference>
<dbReference type="OrthoDB" id="9811174at2"/>
<dbReference type="PANTHER" id="PTHR30204:SF98">
    <property type="entry name" value="HTH-TYPE TRANSCRIPTIONAL REGULATOR ADHR"/>
    <property type="match status" value="1"/>
</dbReference>
<dbReference type="EMBL" id="RIAS01000020">
    <property type="protein sequence ID" value="KAA8787231.1"/>
    <property type="molecule type" value="Genomic_DNA"/>
</dbReference>
<accession>A0A5M9X066</accession>
<protein>
    <submittedName>
        <fullName evidence="3">MerR family transcriptional regulator</fullName>
    </submittedName>
</protein>
<dbReference type="GO" id="GO:0003700">
    <property type="term" value="F:DNA-binding transcription factor activity"/>
    <property type="evidence" value="ECO:0007669"/>
    <property type="project" value="InterPro"/>
</dbReference>
<dbReference type="GO" id="GO:0003677">
    <property type="term" value="F:DNA binding"/>
    <property type="evidence" value="ECO:0007669"/>
    <property type="project" value="UniProtKB-KW"/>
</dbReference>
<dbReference type="AlphaFoldDB" id="A0A5M9X066"/>
<evidence type="ECO:0000256" key="1">
    <source>
        <dbReference type="ARBA" id="ARBA00023125"/>
    </source>
</evidence>
<feature type="domain" description="HTH merR-type" evidence="2">
    <location>
        <begin position="1"/>
        <end position="71"/>
    </location>
</feature>
<organism evidence="3 4">
    <name type="scientific">Paenibacillus amylolyticus</name>
    <dbReference type="NCBI Taxonomy" id="1451"/>
    <lineage>
        <taxon>Bacteria</taxon>
        <taxon>Bacillati</taxon>
        <taxon>Bacillota</taxon>
        <taxon>Bacilli</taxon>
        <taxon>Bacillales</taxon>
        <taxon>Paenibacillaceae</taxon>
        <taxon>Paenibacillus</taxon>
    </lineage>
</organism>
<dbReference type="RefSeq" id="WP_123066909.1">
    <property type="nucleotide sequence ID" value="NZ_RIAS01000020.1"/>
</dbReference>
<name>A0A5M9X066_PAEAM</name>
<dbReference type="SMART" id="SM00422">
    <property type="entry name" value="HTH_MERR"/>
    <property type="match status" value="1"/>
</dbReference>
<reference evidence="3 4" key="1">
    <citation type="journal article" date="2019" name="J. Ind. Microbiol. Biotechnol.">
        <title>Paenibacillus amylolyticus 27C64 has a diverse set of carbohydrate-active enzymes and complete pectin deconstruction system.</title>
        <authorList>
            <person name="Keggi C."/>
            <person name="Doran-Peterson J."/>
        </authorList>
    </citation>
    <scope>NUCLEOTIDE SEQUENCE [LARGE SCALE GENOMIC DNA]</scope>
    <source>
        <strain evidence="3 4">27C64</strain>
    </source>
</reference>